<dbReference type="PaxDb" id="6945-B7Q8I0"/>
<dbReference type="VEuPathDB" id="VectorBase:ISCW024621"/>
<accession>B7Q8I0</accession>
<dbReference type="VEuPathDB" id="VectorBase:ISCI024621"/>
<name>B7Q8I0_IXOSC</name>
<dbReference type="EnsemblMetazoa" id="ISCW024621-RA">
    <property type="protein sequence ID" value="ISCW024621-PA"/>
    <property type="gene ID" value="ISCW024621"/>
</dbReference>
<dbReference type="Proteomes" id="UP000001555">
    <property type="component" value="Unassembled WGS sequence"/>
</dbReference>
<keyword evidence="3" id="KW-1185">Reference proteome</keyword>
<proteinExistence type="predicted"/>
<sequence>MTQACFEHARDVSGYKLSVFKNKQAFVHARCGCCTCAETRFARGEASAHAPTAAPPQRCGVRAACWSCRSGLPCLLLCALLPSEPPACLPVPEDHLRGGLRGSPLLSASRPLRLCPVIGLSRSASRLPRRSTPPFGRAATHSQEAHRGFRTSYVVIRQLVHTFGLFGQC</sequence>
<protein>
    <submittedName>
        <fullName evidence="1 2">Uncharacterized protein</fullName>
    </submittedName>
</protein>
<dbReference type="AlphaFoldDB" id="B7Q8I0"/>
<evidence type="ECO:0000313" key="2">
    <source>
        <dbReference type="EnsemblMetazoa" id="ISCW024621-PA"/>
    </source>
</evidence>
<evidence type="ECO:0000313" key="3">
    <source>
        <dbReference type="Proteomes" id="UP000001555"/>
    </source>
</evidence>
<dbReference type="HOGENOM" id="CLU_1580266_0_0_1"/>
<reference evidence="2" key="2">
    <citation type="submission" date="2020-05" db="UniProtKB">
        <authorList>
            <consortium name="EnsemblMetazoa"/>
        </authorList>
    </citation>
    <scope>IDENTIFICATION</scope>
    <source>
        <strain evidence="2">wikel</strain>
    </source>
</reference>
<dbReference type="InParanoid" id="B7Q8I0"/>
<evidence type="ECO:0000313" key="1">
    <source>
        <dbReference type="EMBL" id="EEC15152.1"/>
    </source>
</evidence>
<gene>
    <name evidence="1" type="ORF">IscW_ISCW024621</name>
</gene>
<dbReference type="EMBL" id="ABJB010953355">
    <property type="status" value="NOT_ANNOTATED_CDS"/>
    <property type="molecule type" value="Genomic_DNA"/>
</dbReference>
<organism>
    <name type="scientific">Ixodes scapularis</name>
    <name type="common">Black-legged tick</name>
    <name type="synonym">Deer tick</name>
    <dbReference type="NCBI Taxonomy" id="6945"/>
    <lineage>
        <taxon>Eukaryota</taxon>
        <taxon>Metazoa</taxon>
        <taxon>Ecdysozoa</taxon>
        <taxon>Arthropoda</taxon>
        <taxon>Chelicerata</taxon>
        <taxon>Arachnida</taxon>
        <taxon>Acari</taxon>
        <taxon>Parasitiformes</taxon>
        <taxon>Ixodida</taxon>
        <taxon>Ixodoidea</taxon>
        <taxon>Ixodidae</taxon>
        <taxon>Ixodinae</taxon>
        <taxon>Ixodes</taxon>
    </lineage>
</organism>
<dbReference type="EMBL" id="DS884313">
    <property type="protein sequence ID" value="EEC15152.1"/>
    <property type="molecule type" value="Genomic_DNA"/>
</dbReference>
<reference evidence="1 3" key="1">
    <citation type="submission" date="2008-03" db="EMBL/GenBank/DDBJ databases">
        <title>Annotation of Ixodes scapularis.</title>
        <authorList>
            <consortium name="Ixodes scapularis Genome Project Consortium"/>
            <person name="Caler E."/>
            <person name="Hannick L.I."/>
            <person name="Bidwell S."/>
            <person name="Joardar V."/>
            <person name="Thiagarajan M."/>
            <person name="Amedeo P."/>
            <person name="Galinsky K.J."/>
            <person name="Schobel S."/>
            <person name="Inman J."/>
            <person name="Hostetler J."/>
            <person name="Miller J."/>
            <person name="Hammond M."/>
            <person name="Megy K."/>
            <person name="Lawson D."/>
            <person name="Kodira C."/>
            <person name="Sutton G."/>
            <person name="Meyer J."/>
            <person name="Hill C.A."/>
            <person name="Birren B."/>
            <person name="Nene V."/>
            <person name="Collins F."/>
            <person name="Alarcon-Chaidez F."/>
            <person name="Wikel S."/>
            <person name="Strausberg R."/>
        </authorList>
    </citation>
    <scope>NUCLEOTIDE SEQUENCE [LARGE SCALE GENOMIC DNA]</scope>
    <source>
        <strain evidence="3">Wikel</strain>
        <strain evidence="1">Wikel colony</strain>
    </source>
</reference>